<dbReference type="Proteomes" id="UP000245489">
    <property type="component" value="Unassembled WGS sequence"/>
</dbReference>
<keyword evidence="3" id="KW-1185">Reference proteome</keyword>
<comment type="caution">
    <text evidence="2">The sequence shown here is derived from an EMBL/GenBank/DDBJ whole genome shotgun (WGS) entry which is preliminary data.</text>
</comment>
<reference evidence="2 3" key="1">
    <citation type="submission" date="2018-05" db="EMBL/GenBank/DDBJ databases">
        <title>Genomic Encyclopedia of Archaeal and Bacterial Type Strains, Phase II (KMG-II): from individual species to whole genera.</title>
        <authorList>
            <person name="Goeker M."/>
        </authorList>
    </citation>
    <scope>NUCLEOTIDE SEQUENCE [LARGE SCALE GENOMIC DNA]</scope>
    <source>
        <strain evidence="2 3">DSM 22214</strain>
    </source>
</reference>
<evidence type="ECO:0000313" key="3">
    <source>
        <dbReference type="Proteomes" id="UP000245489"/>
    </source>
</evidence>
<sequence length="223" mass="25504">MQKSKTFILILFLFVVALVGALYWFENQESSIEENEYIALPDSLIQQIKTNDSLEKAEFLNVSPPKLHETTSNEKFFEQKKEAYTFQLFRDSTGVKLVVLFGTQVIGESHDKSLSNANRAETSDLNSDGYPEILVYSKKNSKLTFIGFEAQNGLQKFVLPQLMGRQSFGYAGQDTLFIENNNLVRRFQFRNAQFSAFPSGTRTCEYALGHDLRFTMVRTLDTE</sequence>
<evidence type="ECO:0000313" key="2">
    <source>
        <dbReference type="EMBL" id="PWK25175.1"/>
    </source>
</evidence>
<keyword evidence="1" id="KW-0472">Membrane</keyword>
<accession>A0A316E4Z1</accession>
<organism evidence="2 3">
    <name type="scientific">Arcicella aurantiaca</name>
    <dbReference type="NCBI Taxonomy" id="591202"/>
    <lineage>
        <taxon>Bacteria</taxon>
        <taxon>Pseudomonadati</taxon>
        <taxon>Bacteroidota</taxon>
        <taxon>Cytophagia</taxon>
        <taxon>Cytophagales</taxon>
        <taxon>Flectobacillaceae</taxon>
        <taxon>Arcicella</taxon>
    </lineage>
</organism>
<keyword evidence="1" id="KW-1133">Transmembrane helix</keyword>
<proteinExistence type="predicted"/>
<gene>
    <name evidence="2" type="ORF">LV89_02801</name>
</gene>
<name>A0A316E4Z1_9BACT</name>
<dbReference type="AlphaFoldDB" id="A0A316E4Z1"/>
<evidence type="ECO:0000256" key="1">
    <source>
        <dbReference type="SAM" id="Phobius"/>
    </source>
</evidence>
<dbReference type="RefSeq" id="WP_109743520.1">
    <property type="nucleotide sequence ID" value="NZ_QGGO01000014.1"/>
</dbReference>
<keyword evidence="1" id="KW-0812">Transmembrane</keyword>
<dbReference type="OrthoDB" id="980465at2"/>
<feature type="transmembrane region" description="Helical" evidence="1">
    <location>
        <begin position="7"/>
        <end position="25"/>
    </location>
</feature>
<dbReference type="EMBL" id="QGGO01000014">
    <property type="protein sequence ID" value="PWK25175.1"/>
    <property type="molecule type" value="Genomic_DNA"/>
</dbReference>
<protein>
    <submittedName>
        <fullName evidence="2">Uncharacterized protein</fullName>
    </submittedName>
</protein>